<evidence type="ECO:0000313" key="1">
    <source>
        <dbReference type="EMBL" id="EWT00597.1"/>
    </source>
</evidence>
<comment type="caution">
    <text evidence="1">The sequence shown here is derived from an EMBL/GenBank/DDBJ whole genome shotgun (WGS) entry which is preliminary data.</text>
</comment>
<sequence>MEFPGPRDELDSGSVAELVEDSRVVPVTQTSPTPWEPVHVDIEVPDDASALLAGLGDYGS</sequence>
<name>W9G5L7_9MICO</name>
<dbReference type="AlphaFoldDB" id="W9G5L7"/>
<keyword evidence="2" id="KW-1185">Reference proteome</keyword>
<organism evidence="1 2">
    <name type="scientific">Intrasporangium oryzae NRRL B-24470</name>
    <dbReference type="NCBI Taxonomy" id="1386089"/>
    <lineage>
        <taxon>Bacteria</taxon>
        <taxon>Bacillati</taxon>
        <taxon>Actinomycetota</taxon>
        <taxon>Actinomycetes</taxon>
        <taxon>Micrococcales</taxon>
        <taxon>Intrasporangiaceae</taxon>
        <taxon>Intrasporangium</taxon>
    </lineage>
</organism>
<dbReference type="Proteomes" id="UP000019489">
    <property type="component" value="Unassembled WGS sequence"/>
</dbReference>
<proteinExistence type="predicted"/>
<protein>
    <submittedName>
        <fullName evidence="1">Uncharacterized protein</fullName>
    </submittedName>
</protein>
<accession>W9G5L7</accession>
<reference evidence="1 2" key="1">
    <citation type="submission" date="2013-08" db="EMBL/GenBank/DDBJ databases">
        <title>Intrasporangium oryzae NRRL B-24470.</title>
        <authorList>
            <person name="Liu H."/>
            <person name="Wang G."/>
        </authorList>
    </citation>
    <scope>NUCLEOTIDE SEQUENCE [LARGE SCALE GENOMIC DNA]</scope>
    <source>
        <strain evidence="1 2">NRRL B-24470</strain>
    </source>
</reference>
<evidence type="ECO:0000313" key="2">
    <source>
        <dbReference type="Proteomes" id="UP000019489"/>
    </source>
</evidence>
<gene>
    <name evidence="1" type="ORF">N865_14530</name>
</gene>
<dbReference type="EMBL" id="AWSA01000039">
    <property type="protein sequence ID" value="EWT00597.1"/>
    <property type="molecule type" value="Genomic_DNA"/>
</dbReference>